<dbReference type="Proteomes" id="UP001218246">
    <property type="component" value="Unassembled WGS sequence"/>
</dbReference>
<sequence length="63" mass="7363">MPFLYFPEDKTEYIPAFIICIIFLIGAILTWRLFQKISKRDAEKFKELEKTLMNANHKDGGPA</sequence>
<proteinExistence type="predicted"/>
<keyword evidence="1" id="KW-0812">Transmembrane</keyword>
<feature type="transmembrane region" description="Helical" evidence="1">
    <location>
        <begin position="13"/>
        <end position="34"/>
    </location>
</feature>
<dbReference type="EMBL" id="JARULN010000025">
    <property type="protein sequence ID" value="MDG5755345.1"/>
    <property type="molecule type" value="Genomic_DNA"/>
</dbReference>
<name>A0ABT6H9J4_9BACI</name>
<reference evidence="2 3" key="1">
    <citation type="submission" date="2023-04" db="EMBL/GenBank/DDBJ databases">
        <title>Ectobacillus antri isolated from activated sludge.</title>
        <authorList>
            <person name="Yan P."/>
            <person name="Liu X."/>
        </authorList>
    </citation>
    <scope>NUCLEOTIDE SEQUENCE [LARGE SCALE GENOMIC DNA]</scope>
    <source>
        <strain evidence="2 3">C18H</strain>
    </source>
</reference>
<evidence type="ECO:0000313" key="2">
    <source>
        <dbReference type="EMBL" id="MDG5755345.1"/>
    </source>
</evidence>
<keyword evidence="3" id="KW-1185">Reference proteome</keyword>
<gene>
    <name evidence="2" type="ORF">P6P90_15695</name>
</gene>
<protein>
    <submittedName>
        <fullName evidence="2">Uncharacterized protein</fullName>
    </submittedName>
</protein>
<accession>A0ABT6H9J4</accession>
<organism evidence="2 3">
    <name type="scientific">Ectobacillus antri</name>
    <dbReference type="NCBI Taxonomy" id="2486280"/>
    <lineage>
        <taxon>Bacteria</taxon>
        <taxon>Bacillati</taxon>
        <taxon>Bacillota</taxon>
        <taxon>Bacilli</taxon>
        <taxon>Bacillales</taxon>
        <taxon>Bacillaceae</taxon>
        <taxon>Ectobacillus</taxon>
    </lineage>
</organism>
<keyword evidence="1" id="KW-1133">Transmembrane helix</keyword>
<evidence type="ECO:0000313" key="3">
    <source>
        <dbReference type="Proteomes" id="UP001218246"/>
    </source>
</evidence>
<keyword evidence="1" id="KW-0472">Membrane</keyword>
<comment type="caution">
    <text evidence="2">The sequence shown here is derived from an EMBL/GenBank/DDBJ whole genome shotgun (WGS) entry which is preliminary data.</text>
</comment>
<evidence type="ECO:0000256" key="1">
    <source>
        <dbReference type="SAM" id="Phobius"/>
    </source>
</evidence>
<dbReference type="RefSeq" id="WP_124565862.1">
    <property type="nucleotide sequence ID" value="NZ_JARRRY010000023.1"/>
</dbReference>